<gene>
    <name evidence="1" type="ORF">AJ79_02148</name>
</gene>
<sequence length="110" mass="12526">MLCRESNINSCENVVLVSSSIIRSFKEFCWSIKAKKRTTSPEYGGYEYFIDKSFVSDVPDLQAKDQHAKIQFCQGDGIYANNAPNSTSAYISLSTRFSTLRELEKRFSKC</sequence>
<name>A0A2B7Y4J4_9EURO</name>
<proteinExistence type="predicted"/>
<organism evidence="1 2">
    <name type="scientific">Helicocarpus griseus UAMH5409</name>
    <dbReference type="NCBI Taxonomy" id="1447875"/>
    <lineage>
        <taxon>Eukaryota</taxon>
        <taxon>Fungi</taxon>
        <taxon>Dikarya</taxon>
        <taxon>Ascomycota</taxon>
        <taxon>Pezizomycotina</taxon>
        <taxon>Eurotiomycetes</taxon>
        <taxon>Eurotiomycetidae</taxon>
        <taxon>Onygenales</taxon>
        <taxon>Ajellomycetaceae</taxon>
        <taxon>Helicocarpus</taxon>
    </lineage>
</organism>
<accession>A0A2B7Y4J4</accession>
<dbReference type="Proteomes" id="UP000223968">
    <property type="component" value="Unassembled WGS sequence"/>
</dbReference>
<evidence type="ECO:0000313" key="2">
    <source>
        <dbReference type="Proteomes" id="UP000223968"/>
    </source>
</evidence>
<keyword evidence="2" id="KW-1185">Reference proteome</keyword>
<evidence type="ECO:0000313" key="1">
    <source>
        <dbReference type="EMBL" id="PGH15768.1"/>
    </source>
</evidence>
<reference evidence="1 2" key="1">
    <citation type="submission" date="2017-10" db="EMBL/GenBank/DDBJ databases">
        <title>Comparative genomics in systemic dimorphic fungi from Ajellomycetaceae.</title>
        <authorList>
            <person name="Munoz J.F."/>
            <person name="Mcewen J.G."/>
            <person name="Clay O.K."/>
            <person name="Cuomo C.A."/>
        </authorList>
    </citation>
    <scope>NUCLEOTIDE SEQUENCE [LARGE SCALE GENOMIC DNA]</scope>
    <source>
        <strain evidence="1 2">UAMH5409</strain>
    </source>
</reference>
<comment type="caution">
    <text evidence="1">The sequence shown here is derived from an EMBL/GenBank/DDBJ whole genome shotgun (WGS) entry which is preliminary data.</text>
</comment>
<dbReference type="AlphaFoldDB" id="A0A2B7Y4J4"/>
<dbReference type="EMBL" id="PDNB01000022">
    <property type="protein sequence ID" value="PGH15768.1"/>
    <property type="molecule type" value="Genomic_DNA"/>
</dbReference>
<protein>
    <submittedName>
        <fullName evidence="1">Uncharacterized protein</fullName>
    </submittedName>
</protein>